<evidence type="ECO:0000313" key="11">
    <source>
        <dbReference type="Proteomes" id="UP000509303"/>
    </source>
</evidence>
<dbReference type="Pfam" id="PF13195">
    <property type="entry name" value="DUF4011"/>
    <property type="match status" value="1"/>
</dbReference>
<dbReference type="InterPro" id="IPR049468">
    <property type="entry name" value="Restrct_endonuc-II-like_dom"/>
</dbReference>
<dbReference type="CDD" id="cd18808">
    <property type="entry name" value="SF1_C_Upf1"/>
    <property type="match status" value="1"/>
</dbReference>
<dbReference type="InterPro" id="IPR041679">
    <property type="entry name" value="DNA2/NAM7-like_C"/>
</dbReference>
<name>A0A7H8NED2_9ACTN</name>
<gene>
    <name evidence="10" type="ORF">HUT08_28570</name>
</gene>
<evidence type="ECO:0000256" key="1">
    <source>
        <dbReference type="ARBA" id="ARBA00007913"/>
    </source>
</evidence>
<dbReference type="EMBL" id="CP054929">
    <property type="protein sequence ID" value="QKW52840.1"/>
    <property type="molecule type" value="Genomic_DNA"/>
</dbReference>
<dbReference type="InterPro" id="IPR011335">
    <property type="entry name" value="Restrct_endonuc-II-like"/>
</dbReference>
<feature type="domain" description="Restriction endonuclease type II-like" evidence="9">
    <location>
        <begin position="1149"/>
        <end position="1245"/>
    </location>
</feature>
<protein>
    <submittedName>
        <fullName evidence="10">AAA family ATPase</fullName>
    </submittedName>
</protein>
<dbReference type="GO" id="GO:0043139">
    <property type="term" value="F:5'-3' DNA helicase activity"/>
    <property type="evidence" value="ECO:0007669"/>
    <property type="project" value="TreeGrafter"/>
</dbReference>
<accession>A0A7H8NED2</accession>
<dbReference type="Gene3D" id="3.40.50.300">
    <property type="entry name" value="P-loop containing nucleotide triphosphate hydrolases"/>
    <property type="match status" value="3"/>
</dbReference>
<dbReference type="InterPro" id="IPR050534">
    <property type="entry name" value="Coronavir_polyprotein_1ab"/>
</dbReference>
<dbReference type="InterPro" id="IPR025103">
    <property type="entry name" value="DUF4011"/>
</dbReference>
<evidence type="ECO:0000256" key="5">
    <source>
        <dbReference type="ARBA" id="ARBA00022840"/>
    </source>
</evidence>
<proteinExistence type="inferred from homology"/>
<dbReference type="PANTHER" id="PTHR43788">
    <property type="entry name" value="DNA2/NAM7 HELICASE FAMILY MEMBER"/>
    <property type="match status" value="1"/>
</dbReference>
<keyword evidence="3" id="KW-0378">Hydrolase</keyword>
<dbReference type="RefSeq" id="WP_176164550.1">
    <property type="nucleotide sequence ID" value="NZ_CP054929.1"/>
</dbReference>
<comment type="similarity">
    <text evidence="1">Belongs to the DNA2/NAM7 helicase family.</text>
</comment>
<evidence type="ECO:0000256" key="2">
    <source>
        <dbReference type="ARBA" id="ARBA00022741"/>
    </source>
</evidence>
<dbReference type="InterPro" id="IPR027417">
    <property type="entry name" value="P-loop_NTPase"/>
</dbReference>
<evidence type="ECO:0000259" key="9">
    <source>
        <dbReference type="Pfam" id="PF18741"/>
    </source>
</evidence>
<dbReference type="PANTHER" id="PTHR43788:SF8">
    <property type="entry name" value="DNA-BINDING PROTEIN SMUBP-2"/>
    <property type="match status" value="1"/>
</dbReference>
<evidence type="ECO:0000259" key="7">
    <source>
        <dbReference type="Pfam" id="PF13086"/>
    </source>
</evidence>
<dbReference type="Pfam" id="PF13086">
    <property type="entry name" value="AAA_11"/>
    <property type="match status" value="2"/>
</dbReference>
<keyword evidence="2" id="KW-0547">Nucleotide-binding</keyword>
<dbReference type="FunFam" id="3.40.960.10:FF:000002">
    <property type="entry name" value="DNA helicase related protein"/>
    <property type="match status" value="1"/>
</dbReference>
<dbReference type="Gene3D" id="3.40.960.10">
    <property type="entry name" value="VSR Endonuclease"/>
    <property type="match status" value="1"/>
</dbReference>
<dbReference type="SUPFAM" id="SSF52540">
    <property type="entry name" value="P-loop containing nucleoside triphosphate hydrolases"/>
    <property type="match status" value="1"/>
</dbReference>
<evidence type="ECO:0000313" key="10">
    <source>
        <dbReference type="EMBL" id="QKW52840.1"/>
    </source>
</evidence>
<evidence type="ECO:0000256" key="6">
    <source>
        <dbReference type="SAM" id="MobiDB-lite"/>
    </source>
</evidence>
<feature type="domain" description="DNA2/NAM7 helicase helicase" evidence="7">
    <location>
        <begin position="834"/>
        <end position="879"/>
    </location>
</feature>
<feature type="domain" description="DNA2/NAM7 helicase helicase" evidence="7">
    <location>
        <begin position="287"/>
        <end position="353"/>
    </location>
</feature>
<feature type="domain" description="DNA2/NAM7 helicase-like C-terminal" evidence="8">
    <location>
        <begin position="905"/>
        <end position="1099"/>
    </location>
</feature>
<organism evidence="10 11">
    <name type="scientific">Streptomyces buecherae</name>
    <dbReference type="NCBI Taxonomy" id="2763006"/>
    <lineage>
        <taxon>Bacteria</taxon>
        <taxon>Bacillati</taxon>
        <taxon>Actinomycetota</taxon>
        <taxon>Actinomycetes</taxon>
        <taxon>Kitasatosporales</taxon>
        <taxon>Streptomycetaceae</taxon>
        <taxon>Streptomyces</taxon>
    </lineage>
</organism>
<dbReference type="InterPro" id="IPR041677">
    <property type="entry name" value="DNA2/NAM7_AAA_11"/>
</dbReference>
<dbReference type="Pfam" id="PF18741">
    <property type="entry name" value="MTES_1575"/>
    <property type="match status" value="1"/>
</dbReference>
<dbReference type="Proteomes" id="UP000509303">
    <property type="component" value="Chromosome"/>
</dbReference>
<keyword evidence="4" id="KW-0347">Helicase</keyword>
<dbReference type="SUPFAM" id="SSF52980">
    <property type="entry name" value="Restriction endonuclease-like"/>
    <property type="match status" value="1"/>
</dbReference>
<dbReference type="GO" id="GO:0005524">
    <property type="term" value="F:ATP binding"/>
    <property type="evidence" value="ECO:0007669"/>
    <property type="project" value="UniProtKB-KW"/>
</dbReference>
<evidence type="ECO:0000256" key="3">
    <source>
        <dbReference type="ARBA" id="ARBA00022801"/>
    </source>
</evidence>
<dbReference type="InterPro" id="IPR047187">
    <property type="entry name" value="SF1_C_Upf1"/>
</dbReference>
<dbReference type="Pfam" id="PF13087">
    <property type="entry name" value="AAA_12"/>
    <property type="match status" value="1"/>
</dbReference>
<evidence type="ECO:0000256" key="4">
    <source>
        <dbReference type="ARBA" id="ARBA00022806"/>
    </source>
</evidence>
<keyword evidence="11" id="KW-1185">Reference proteome</keyword>
<feature type="region of interest" description="Disordered" evidence="6">
    <location>
        <begin position="1254"/>
        <end position="1287"/>
    </location>
</feature>
<reference evidence="10 11" key="1">
    <citation type="submission" date="2020-06" db="EMBL/GenBank/DDBJ databases">
        <title>Genome mining for natural products.</title>
        <authorList>
            <person name="Zhang B."/>
            <person name="Shi J."/>
            <person name="Ge H."/>
        </authorList>
    </citation>
    <scope>NUCLEOTIDE SEQUENCE [LARGE SCALE GENOMIC DNA]</scope>
    <source>
        <strain evidence="10 11">NA00687</strain>
    </source>
</reference>
<keyword evidence="5" id="KW-0067">ATP-binding</keyword>
<sequence>MDEHVGPACRRAVEVCAQQWSDALIDFGPYNTLLHFKGPKQATLDVTHAAPQALTSLLNGRATRLSNLFPDSGDHKAAWGRVRGLRRKMVELAEEQGVDAGRLAFGIVRVEPPATRGSRPVAALRAPLLLQPITIEPRTVTENDFVLAVAGEAEINPVLLYALGRQYGLDGDPETLTDKITNAIDECAAPDDRTRCAYEVLRTACTRSNLHVELEECVVAGVFSFDRLPMVNDLAQSVDLLASHPVIAALANDKEAERALRVDAVPRAPSSADSIAPGSEYLVRDADGSQQKAITAALAGAHLVIEGPPGTGKSQTIANLIAAFAALGKRTLFVAEKRAAIEAVTDNLAEVDLHGIVFDLHGNKLSRRQAAQQLYEALERAGQEPPPRPDGLHRSLEGHRQQAVQHVQEFHQQLTPWEISPYQLITRLMASPRHQHTRLRLRGSDLHRLHGEELLQTERNLRAFVAKNGLLVRCGSSPWSHLTARSDNELHSIVTSLDQLTGRALIDARRTVERLVDTAGLRRADDVQGWQFLLTLLHDVTRTLSRFEAAVFHSELNDMIAATADRAWRKQHAIQIGWWQRRKLTARARGLAKDGCHARHLLHAALTDVADQKARWQEQAATDDSAPWAVPGLPSAVTSFTEVRNQLAAIAMCVRWDGWENNSTHEVDRFIQRLDQERETLLRMPELNQLTDRLESAGLSQLLDELAESGADPDGAVETLNYLWSASVLDEARMQRPYLRSFTGTEHDHTVEQFQRLDRTHCDLNPARVRYEVATRLRKARDAHPDQNTLVRTQAHRKSRHLALRRLVEMAPDVLMAAKPCWAMSPLVVSRVLPATRLFDVVIFDEASQVLPHDAITSIMRARQVIVAGDPHQLPPTTFFQKLLSGSGESTDGEDSGYAAPDAFESLLDMLCARLPVHTLKWHYRSRDERLIAFANHTIYDDKLVTFPGTTQASPLRLDLVDAQVRPGQSGSSDEEVQRVVDLALSHAAHTPGLSLGVITMGQRHADRIDHALRQALQDRPDLQGYFSPETGPRRRFFVKSLEQVQGDERDAIILSIGYGMAANGRLAMNFGPLSNDGGERRLNVAITRARQSMTVVSSFTHHDFDPAKLLATRHRGPEMLRGFLEYAFHGGDLQRTGGARTDWNLNGFEQQVLAALESAHVPVTPQWGVSGYRIDFALGHRDRPGQMILAVETDGDRYHRAPSARDRDRLRQEHLERLGWCFHRIWASSWFANPHAEIERLLNAWRDAMERAGRIPTPDPVHRPSAPSVPGRGARPVLPQRGRTGDYSDTDLLTLANWLLSDGYQLDRHTRIGQALTELGFKRRGRVIVERLNRAFEQARYPADKEQ</sequence>
<evidence type="ECO:0000259" key="8">
    <source>
        <dbReference type="Pfam" id="PF13087"/>
    </source>
</evidence>
<dbReference type="GO" id="GO:0016787">
    <property type="term" value="F:hydrolase activity"/>
    <property type="evidence" value="ECO:0007669"/>
    <property type="project" value="UniProtKB-KW"/>
</dbReference>